<evidence type="ECO:0000259" key="5">
    <source>
        <dbReference type="Pfam" id="PF00151"/>
    </source>
</evidence>
<comment type="subcellular location">
    <subcellularLocation>
        <location evidence="1">Secreted</location>
    </subcellularLocation>
</comment>
<evidence type="ECO:0000256" key="3">
    <source>
        <dbReference type="ARBA" id="ARBA00022525"/>
    </source>
</evidence>
<evidence type="ECO:0000313" key="7">
    <source>
        <dbReference type="RefSeq" id="XP_052744436.1"/>
    </source>
</evidence>
<evidence type="ECO:0000256" key="1">
    <source>
        <dbReference type="ARBA" id="ARBA00004613"/>
    </source>
</evidence>
<dbReference type="InterPro" id="IPR013818">
    <property type="entry name" value="Lipase"/>
</dbReference>
<organism evidence="6 7">
    <name type="scientific">Bicyclus anynana</name>
    <name type="common">Squinting bush brown butterfly</name>
    <dbReference type="NCBI Taxonomy" id="110368"/>
    <lineage>
        <taxon>Eukaryota</taxon>
        <taxon>Metazoa</taxon>
        <taxon>Ecdysozoa</taxon>
        <taxon>Arthropoda</taxon>
        <taxon>Hexapoda</taxon>
        <taxon>Insecta</taxon>
        <taxon>Pterygota</taxon>
        <taxon>Neoptera</taxon>
        <taxon>Endopterygota</taxon>
        <taxon>Lepidoptera</taxon>
        <taxon>Glossata</taxon>
        <taxon>Ditrysia</taxon>
        <taxon>Papilionoidea</taxon>
        <taxon>Nymphalidae</taxon>
        <taxon>Satyrinae</taxon>
        <taxon>Satyrini</taxon>
        <taxon>Mycalesina</taxon>
        <taxon>Bicyclus</taxon>
    </lineage>
</organism>
<dbReference type="Pfam" id="PF00151">
    <property type="entry name" value="Lipase"/>
    <property type="match status" value="1"/>
</dbReference>
<evidence type="ECO:0000256" key="2">
    <source>
        <dbReference type="ARBA" id="ARBA00010701"/>
    </source>
</evidence>
<dbReference type="PRINTS" id="PR00821">
    <property type="entry name" value="TAGLIPASE"/>
</dbReference>
<protein>
    <submittedName>
        <fullName evidence="7">Pancreatic lipase-related protein 2-like isoform X1</fullName>
    </submittedName>
</protein>
<evidence type="ECO:0000313" key="6">
    <source>
        <dbReference type="Proteomes" id="UP001652582"/>
    </source>
</evidence>
<evidence type="ECO:0000256" key="4">
    <source>
        <dbReference type="RuleBase" id="RU004262"/>
    </source>
</evidence>
<dbReference type="GeneID" id="112057720"/>
<dbReference type="Proteomes" id="UP001652582">
    <property type="component" value="Chromosome 22"/>
</dbReference>
<comment type="similarity">
    <text evidence="2 4">Belongs to the AB hydrolase superfamily. Lipase family.</text>
</comment>
<dbReference type="InterPro" id="IPR000734">
    <property type="entry name" value="TAG_lipase"/>
</dbReference>
<dbReference type="PANTHER" id="PTHR11610:SF37">
    <property type="entry name" value="GH01208P"/>
    <property type="match status" value="1"/>
</dbReference>
<dbReference type="Gene3D" id="3.40.50.1820">
    <property type="entry name" value="alpha/beta hydrolase"/>
    <property type="match status" value="1"/>
</dbReference>
<keyword evidence="6" id="KW-1185">Reference proteome</keyword>
<dbReference type="InterPro" id="IPR029058">
    <property type="entry name" value="AB_hydrolase_fold"/>
</dbReference>
<proteinExistence type="inferred from homology"/>
<accession>A0ABM3LZK2</accession>
<dbReference type="RefSeq" id="XP_052744436.1">
    <property type="nucleotide sequence ID" value="XM_052888476.1"/>
</dbReference>
<reference evidence="7" key="1">
    <citation type="submission" date="2025-08" db="UniProtKB">
        <authorList>
            <consortium name="RefSeq"/>
        </authorList>
    </citation>
    <scope>IDENTIFICATION</scope>
</reference>
<sequence length="341" mass="37756">MIKLSLCRSFKINVIFLVFLVAANGQMKFAFPLSKDSFRQIQRALISVPKGRKTELSDIRINFYSTNEIDSKLYKIGKISSLLSDPVFDLQKRTMVYIHGYVEKASDSSVARVVKAYLAHGGFNILVLDWANLAFGDYISALLNVKPVGNEAGKGLLKLLKQGLNIEGLHIVGHSMGAHVGAVIARYLKIRGYTIPRLTGLDAAHPGFYPPILTAPINPKDADFVDIIHTDGGWFGAPDRTGHVDFWPNDGTAKQPGCLPFTLPLTVENFCSHWRSWLYWAESVEGGEFVARKCDNYDDFLRGKCSGNGYMGLAATPNMRGNYYLRTATREPFALGEKGAL</sequence>
<keyword evidence="3" id="KW-0964">Secreted</keyword>
<name>A0ABM3LZK2_BICAN</name>
<dbReference type="SUPFAM" id="SSF53474">
    <property type="entry name" value="alpha/beta-Hydrolases"/>
    <property type="match status" value="1"/>
</dbReference>
<dbReference type="PANTHER" id="PTHR11610">
    <property type="entry name" value="LIPASE"/>
    <property type="match status" value="1"/>
</dbReference>
<feature type="domain" description="Lipase" evidence="5">
    <location>
        <begin position="52"/>
        <end position="333"/>
    </location>
</feature>
<gene>
    <name evidence="7" type="primary">LOC112057720</name>
</gene>